<feature type="transmembrane region" description="Helical" evidence="1">
    <location>
        <begin position="21"/>
        <end position="41"/>
    </location>
</feature>
<dbReference type="AlphaFoldDB" id="A0A317VUW8"/>
<dbReference type="VEuPathDB" id="FungiDB:BO83DRAFT_238279"/>
<name>A0A317VUW8_ASPEC</name>
<organism evidence="2 3">
    <name type="scientific">Aspergillus eucalypticola (strain CBS 122712 / IBT 29274)</name>
    <dbReference type="NCBI Taxonomy" id="1448314"/>
    <lineage>
        <taxon>Eukaryota</taxon>
        <taxon>Fungi</taxon>
        <taxon>Dikarya</taxon>
        <taxon>Ascomycota</taxon>
        <taxon>Pezizomycotina</taxon>
        <taxon>Eurotiomycetes</taxon>
        <taxon>Eurotiomycetidae</taxon>
        <taxon>Eurotiales</taxon>
        <taxon>Aspergillaceae</taxon>
        <taxon>Aspergillus</taxon>
        <taxon>Aspergillus subgen. Circumdati</taxon>
    </lineage>
</organism>
<accession>A0A317VUW8</accession>
<gene>
    <name evidence="2" type="ORF">BO83DRAFT_238279</name>
</gene>
<proteinExistence type="predicted"/>
<comment type="caution">
    <text evidence="2">The sequence shown here is derived from an EMBL/GenBank/DDBJ whole genome shotgun (WGS) entry which is preliminary data.</text>
</comment>
<keyword evidence="3" id="KW-1185">Reference proteome</keyword>
<dbReference type="RefSeq" id="XP_025389722.1">
    <property type="nucleotide sequence ID" value="XM_025526946.1"/>
</dbReference>
<dbReference type="EMBL" id="MSFU01000008">
    <property type="protein sequence ID" value="PWY76732.1"/>
    <property type="molecule type" value="Genomic_DNA"/>
</dbReference>
<keyword evidence="1" id="KW-0812">Transmembrane</keyword>
<protein>
    <submittedName>
        <fullName evidence="2">Uncharacterized protein</fullName>
    </submittedName>
</protein>
<evidence type="ECO:0000256" key="1">
    <source>
        <dbReference type="SAM" id="Phobius"/>
    </source>
</evidence>
<feature type="transmembrane region" description="Helical" evidence="1">
    <location>
        <begin position="61"/>
        <end position="84"/>
    </location>
</feature>
<evidence type="ECO:0000313" key="2">
    <source>
        <dbReference type="EMBL" id="PWY76732.1"/>
    </source>
</evidence>
<sequence length="85" mass="9797">MSGRQDTYNRRKARGIVKLSYSTSCAEGFSVVCFVFCPLIRLHVLIMSSDFCCLLFFSVCFYYLCLLCSSSFLFLCWNGLVCWIL</sequence>
<evidence type="ECO:0000313" key="3">
    <source>
        <dbReference type="Proteomes" id="UP000246171"/>
    </source>
</evidence>
<keyword evidence="1" id="KW-1133">Transmembrane helix</keyword>
<dbReference type="GeneID" id="37048908"/>
<keyword evidence="1" id="KW-0472">Membrane</keyword>
<dbReference type="Proteomes" id="UP000246171">
    <property type="component" value="Unassembled WGS sequence"/>
</dbReference>
<reference evidence="2" key="1">
    <citation type="submission" date="2016-12" db="EMBL/GenBank/DDBJ databases">
        <title>The genomes of Aspergillus section Nigri reveals drivers in fungal speciation.</title>
        <authorList>
            <consortium name="DOE Joint Genome Institute"/>
            <person name="Vesth T.C."/>
            <person name="Nybo J."/>
            <person name="Theobald S."/>
            <person name="Brandl J."/>
            <person name="Frisvad J.C."/>
            <person name="Nielsen K.F."/>
            <person name="Lyhne E.K."/>
            <person name="Kogle M.E."/>
            <person name="Kuo A."/>
            <person name="Riley R."/>
            <person name="Clum A."/>
            <person name="Nolan M."/>
            <person name="Lipzen A."/>
            <person name="Salamov A."/>
            <person name="Henrissat B."/>
            <person name="Wiebenga A."/>
            <person name="De vries R.P."/>
            <person name="Grigoriev I.V."/>
            <person name="Mortensen U.H."/>
            <person name="Andersen M.R."/>
            <person name="Baker S.E."/>
        </authorList>
    </citation>
    <scope>NUCLEOTIDE SEQUENCE</scope>
    <source>
        <strain evidence="2">CBS 122712</strain>
    </source>
</reference>